<dbReference type="Gene3D" id="2.40.160.20">
    <property type="match status" value="1"/>
</dbReference>
<keyword evidence="3" id="KW-1185">Reference proteome</keyword>
<dbReference type="InterPro" id="IPR011250">
    <property type="entry name" value="OMP/PagP_B-barrel"/>
</dbReference>
<dbReference type="AlphaFoldDB" id="A0A927GCX6"/>
<evidence type="ECO:0000256" key="1">
    <source>
        <dbReference type="SAM" id="SignalP"/>
    </source>
</evidence>
<evidence type="ECO:0000313" key="3">
    <source>
        <dbReference type="Proteomes" id="UP000653797"/>
    </source>
</evidence>
<organism evidence="2 3">
    <name type="scientific">Spirosoma validum</name>
    <dbReference type="NCBI Taxonomy" id="2771355"/>
    <lineage>
        <taxon>Bacteria</taxon>
        <taxon>Pseudomonadati</taxon>
        <taxon>Bacteroidota</taxon>
        <taxon>Cytophagia</taxon>
        <taxon>Cytophagales</taxon>
        <taxon>Cytophagaceae</taxon>
        <taxon>Spirosoma</taxon>
    </lineage>
</organism>
<feature type="chain" id="PRO_5036881921" description="Porin family protein" evidence="1">
    <location>
        <begin position="28"/>
        <end position="201"/>
    </location>
</feature>
<dbReference type="EMBL" id="JACXAA010000003">
    <property type="protein sequence ID" value="MBD2753083.1"/>
    <property type="molecule type" value="Genomic_DNA"/>
</dbReference>
<dbReference type="SUPFAM" id="SSF56925">
    <property type="entry name" value="OMPA-like"/>
    <property type="match status" value="1"/>
</dbReference>
<accession>A0A927GCX6</accession>
<reference evidence="2" key="1">
    <citation type="submission" date="2020-09" db="EMBL/GenBank/DDBJ databases">
        <authorList>
            <person name="Kim M.K."/>
        </authorList>
    </citation>
    <scope>NUCLEOTIDE SEQUENCE</scope>
    <source>
        <strain evidence="2">BT704</strain>
    </source>
</reference>
<feature type="signal peptide" evidence="1">
    <location>
        <begin position="1"/>
        <end position="27"/>
    </location>
</feature>
<comment type="caution">
    <text evidence="2">The sequence shown here is derived from an EMBL/GenBank/DDBJ whole genome shotgun (WGS) entry which is preliminary data.</text>
</comment>
<sequence length="201" mass="21813">MIMSIKKEFITLSLLSILLVVSASSRAQQNKFLLNAGIITGQENAGFGAAGQYFLTRGLSVGAQYYAIQEKDVLTVNANVLTGEATASFIGLRGDFHINTLFANLTERLDPYLGLSAGKIFIAGTTQLNSGPIVNEHYSYNGLTVFAPVGVRYWFGHHVGAFAEYNIGLANVTADINGDGKRESFYEKRQYLVGVGLSVRF</sequence>
<evidence type="ECO:0000313" key="2">
    <source>
        <dbReference type="EMBL" id="MBD2753083.1"/>
    </source>
</evidence>
<dbReference type="Proteomes" id="UP000653797">
    <property type="component" value="Unassembled WGS sequence"/>
</dbReference>
<evidence type="ECO:0008006" key="4">
    <source>
        <dbReference type="Google" id="ProtNLM"/>
    </source>
</evidence>
<gene>
    <name evidence="2" type="ORF">IC230_09305</name>
</gene>
<proteinExistence type="predicted"/>
<dbReference type="RefSeq" id="WP_191038721.1">
    <property type="nucleotide sequence ID" value="NZ_JACXAA010000003.1"/>
</dbReference>
<protein>
    <recommendedName>
        <fullName evidence="4">Porin family protein</fullName>
    </recommendedName>
</protein>
<keyword evidence="1" id="KW-0732">Signal</keyword>
<name>A0A927GCX6_9BACT</name>